<feature type="domain" description="LysM" evidence="2">
    <location>
        <begin position="187"/>
        <end position="231"/>
    </location>
</feature>
<evidence type="ECO:0000259" key="2">
    <source>
        <dbReference type="PROSITE" id="PS51782"/>
    </source>
</evidence>
<dbReference type="InterPro" id="IPR011055">
    <property type="entry name" value="Dup_hybrid_motif"/>
</dbReference>
<evidence type="ECO:0000313" key="4">
    <source>
        <dbReference type="Proteomes" id="UP000177907"/>
    </source>
</evidence>
<dbReference type="GO" id="GO:0004222">
    <property type="term" value="F:metalloendopeptidase activity"/>
    <property type="evidence" value="ECO:0007669"/>
    <property type="project" value="TreeGrafter"/>
</dbReference>
<dbReference type="SMART" id="SM00257">
    <property type="entry name" value="LysM"/>
    <property type="match status" value="2"/>
</dbReference>
<dbReference type="InterPro" id="IPR016047">
    <property type="entry name" value="M23ase_b-sheet_dom"/>
</dbReference>
<dbReference type="Gene3D" id="3.10.350.10">
    <property type="entry name" value="LysM domain"/>
    <property type="match status" value="2"/>
</dbReference>
<dbReference type="InterPro" id="IPR036779">
    <property type="entry name" value="LysM_dom_sf"/>
</dbReference>
<dbReference type="PANTHER" id="PTHR21666">
    <property type="entry name" value="PEPTIDASE-RELATED"/>
    <property type="match status" value="1"/>
</dbReference>
<gene>
    <name evidence="3" type="ORF">A3J93_05180</name>
</gene>
<dbReference type="STRING" id="1798704.A3J93_05180"/>
<feature type="transmembrane region" description="Helical" evidence="1">
    <location>
        <begin position="62"/>
        <end position="83"/>
    </location>
</feature>
<keyword evidence="1" id="KW-1133">Transmembrane helix</keyword>
<reference evidence="3 4" key="1">
    <citation type="journal article" date="2016" name="Nat. Commun.">
        <title>Thousands of microbial genomes shed light on interconnected biogeochemical processes in an aquifer system.</title>
        <authorList>
            <person name="Anantharaman K."/>
            <person name="Brown C.T."/>
            <person name="Hug L.A."/>
            <person name="Sharon I."/>
            <person name="Castelle C.J."/>
            <person name="Probst A.J."/>
            <person name="Thomas B.C."/>
            <person name="Singh A."/>
            <person name="Wilkins M.J."/>
            <person name="Karaoz U."/>
            <person name="Brodie E.L."/>
            <person name="Williams K.H."/>
            <person name="Hubbard S.S."/>
            <person name="Banfield J.F."/>
        </authorList>
    </citation>
    <scope>NUCLEOTIDE SEQUENCE [LARGE SCALE GENOMIC DNA]</scope>
</reference>
<keyword evidence="1" id="KW-0812">Transmembrane</keyword>
<name>A0A1F6NV42_9BACT</name>
<dbReference type="PANTHER" id="PTHR21666:SF270">
    <property type="entry name" value="MUREIN HYDROLASE ACTIVATOR ENVC"/>
    <property type="match status" value="1"/>
</dbReference>
<feature type="domain" description="LysM" evidence="2">
    <location>
        <begin position="237"/>
        <end position="282"/>
    </location>
</feature>
<proteinExistence type="predicted"/>
<dbReference type="AlphaFoldDB" id="A0A1F6NV42"/>
<dbReference type="PROSITE" id="PS51782">
    <property type="entry name" value="LYSM"/>
    <property type="match status" value="2"/>
</dbReference>
<evidence type="ECO:0000256" key="1">
    <source>
        <dbReference type="SAM" id="Phobius"/>
    </source>
</evidence>
<evidence type="ECO:0000313" key="3">
    <source>
        <dbReference type="EMBL" id="OGH87797.1"/>
    </source>
</evidence>
<dbReference type="Pfam" id="PF01476">
    <property type="entry name" value="LysM"/>
    <property type="match status" value="2"/>
</dbReference>
<dbReference type="CDD" id="cd00118">
    <property type="entry name" value="LysM"/>
    <property type="match status" value="1"/>
</dbReference>
<dbReference type="Pfam" id="PF01551">
    <property type="entry name" value="Peptidase_M23"/>
    <property type="match status" value="1"/>
</dbReference>
<dbReference type="CDD" id="cd12797">
    <property type="entry name" value="M23_peptidase"/>
    <property type="match status" value="1"/>
</dbReference>
<protein>
    <recommendedName>
        <fullName evidence="2">LysM domain-containing protein</fullName>
    </recommendedName>
</protein>
<keyword evidence="1" id="KW-0472">Membrane</keyword>
<dbReference type="EMBL" id="MFQZ01000009">
    <property type="protein sequence ID" value="OGH87797.1"/>
    <property type="molecule type" value="Genomic_DNA"/>
</dbReference>
<organism evidence="3 4">
    <name type="scientific">Candidatus Magasanikbacteria bacterium RIFOXYC2_FULL_42_28</name>
    <dbReference type="NCBI Taxonomy" id="1798704"/>
    <lineage>
        <taxon>Bacteria</taxon>
        <taxon>Candidatus Magasanikiibacteriota</taxon>
    </lineage>
</organism>
<dbReference type="InterPro" id="IPR018392">
    <property type="entry name" value="LysM"/>
</dbReference>
<dbReference type="Proteomes" id="UP000177907">
    <property type="component" value="Unassembled WGS sequence"/>
</dbReference>
<accession>A0A1F6NV42</accession>
<dbReference type="SUPFAM" id="SSF51261">
    <property type="entry name" value="Duplicated hybrid motif"/>
    <property type="match status" value="1"/>
</dbReference>
<sequence>MKNIILLKTLRALIYSKRVLWWLGSGFGRVLGVIFIPVHRVFGWGHYKIGYFFKRTGLTSSGAWWLRRSVMQMAVFVVVIVLAMPQTKLYAKRDISTVGQDSLAFRLTSPEEKFSTEDIIVVSDNFTPDVNRQAGVVEAEMFLPGNVFDAWQDQELSAIVAGGTAFGKPILLPGGHSLANSTRTEPVEYIIEAGDNLGSIANRFGVSLATILWENKLTERSILRLGQKIIILPVTGVTHKVVKGDVVSKLAKTYRTEETKIIEFNKLEENGGGLVAGNFIIIPDGVKPASAVPASARITPTVGNVTRPPASAAAPTASGFVWPAGVRVITQYYNWNHHAIDIAGGNFKTPIYASKAGTVVVSQCGWNGGYGCYVTLDHGGGVRTIYGHNSKLLVSVGDYVGTGETIALMGNTGNVRGKTGIHLHFEVLVNGVRKNPLSYVK</sequence>
<comment type="caution">
    <text evidence="3">The sequence shown here is derived from an EMBL/GenBank/DDBJ whole genome shotgun (WGS) entry which is preliminary data.</text>
</comment>
<dbReference type="Gene3D" id="2.70.70.10">
    <property type="entry name" value="Glucose Permease (Domain IIA)"/>
    <property type="match status" value="1"/>
</dbReference>
<dbReference type="InterPro" id="IPR050570">
    <property type="entry name" value="Cell_wall_metabolism_enzyme"/>
</dbReference>
<feature type="transmembrane region" description="Helical" evidence="1">
    <location>
        <begin position="20"/>
        <end position="42"/>
    </location>
</feature>